<evidence type="ECO:0008006" key="4">
    <source>
        <dbReference type="Google" id="ProtNLM"/>
    </source>
</evidence>
<dbReference type="PROSITE" id="PS51257">
    <property type="entry name" value="PROKAR_LIPOPROTEIN"/>
    <property type="match status" value="1"/>
</dbReference>
<evidence type="ECO:0000313" key="2">
    <source>
        <dbReference type="EMBL" id="AXY76917.1"/>
    </source>
</evidence>
<name>A0A3B7MST3_9BACT</name>
<evidence type="ECO:0000313" key="3">
    <source>
        <dbReference type="Proteomes" id="UP000263900"/>
    </source>
</evidence>
<dbReference type="AlphaFoldDB" id="A0A3B7MST3"/>
<dbReference type="OrthoDB" id="761686at2"/>
<dbReference type="KEGG" id="pseg:D3H65_24305"/>
<dbReference type="RefSeq" id="WP_119052794.1">
    <property type="nucleotide sequence ID" value="NZ_CP032157.1"/>
</dbReference>
<keyword evidence="3" id="KW-1185">Reference proteome</keyword>
<dbReference type="EMBL" id="CP032157">
    <property type="protein sequence ID" value="AXY76917.1"/>
    <property type="molecule type" value="Genomic_DNA"/>
</dbReference>
<dbReference type="Proteomes" id="UP000263900">
    <property type="component" value="Chromosome"/>
</dbReference>
<feature type="compositionally biased region" description="Polar residues" evidence="1">
    <location>
        <begin position="29"/>
        <end position="40"/>
    </location>
</feature>
<feature type="region of interest" description="Disordered" evidence="1">
    <location>
        <begin position="27"/>
        <end position="54"/>
    </location>
</feature>
<protein>
    <recommendedName>
        <fullName evidence="4">DUF4352 domain-containing protein</fullName>
    </recommendedName>
</protein>
<gene>
    <name evidence="2" type="ORF">D3H65_24305</name>
</gene>
<evidence type="ECO:0000256" key="1">
    <source>
        <dbReference type="SAM" id="MobiDB-lite"/>
    </source>
</evidence>
<feature type="compositionally biased region" description="Low complexity" evidence="1">
    <location>
        <begin position="41"/>
        <end position="52"/>
    </location>
</feature>
<organism evidence="2 3">
    <name type="scientific">Paraflavitalea soli</name>
    <dbReference type="NCBI Taxonomy" id="2315862"/>
    <lineage>
        <taxon>Bacteria</taxon>
        <taxon>Pseudomonadati</taxon>
        <taxon>Bacteroidota</taxon>
        <taxon>Chitinophagia</taxon>
        <taxon>Chitinophagales</taxon>
        <taxon>Chitinophagaceae</taxon>
        <taxon>Paraflavitalea</taxon>
    </lineage>
</organism>
<sequence>MKKTFFSIATVSVLALFSCKDKAKEAAGDTTTTPAAEQSTPAAENKPAANEPKTYKVTFSPDTAFLGKKKEAFVKIKNAKAVALQDPDGKSEGIEFTFDIEVTNKAAMGGYNVYLVSSESRLTLDNGNNITQETGTSVNVEPESTKDLSSVVYKIPNGTKPTTLNLFYDGTRVSVGVTLE</sequence>
<reference evidence="2 3" key="1">
    <citation type="submission" date="2018-09" db="EMBL/GenBank/DDBJ databases">
        <title>Genome sequencing of strain 6GH32-13.</title>
        <authorList>
            <person name="Weon H.-Y."/>
            <person name="Heo J."/>
            <person name="Kwon S.-W."/>
        </authorList>
    </citation>
    <scope>NUCLEOTIDE SEQUENCE [LARGE SCALE GENOMIC DNA]</scope>
    <source>
        <strain evidence="2 3">5GH32-13</strain>
    </source>
</reference>
<accession>A0A3B7MST3</accession>
<proteinExistence type="predicted"/>